<name>A0ABU0A2J6_9BACI</name>
<organism evidence="1 2">
    <name type="scientific">Evansella vedderi</name>
    <dbReference type="NCBI Taxonomy" id="38282"/>
    <lineage>
        <taxon>Bacteria</taxon>
        <taxon>Bacillati</taxon>
        <taxon>Bacillota</taxon>
        <taxon>Bacilli</taxon>
        <taxon>Bacillales</taxon>
        <taxon>Bacillaceae</taxon>
        <taxon>Evansella</taxon>
    </lineage>
</organism>
<evidence type="ECO:0000313" key="1">
    <source>
        <dbReference type="EMBL" id="MDQ0257718.1"/>
    </source>
</evidence>
<sequence>MVDDKTIEMILTGEEIKVIYEKMKKVNILNAAENASKVQCVAPHEKNKFYLTLDGEVYHREWITSYCDSISDKKLKEFIEFVHHEIIMIKEEYNNLPEPSGGYD</sequence>
<dbReference type="Proteomes" id="UP001230005">
    <property type="component" value="Unassembled WGS sequence"/>
</dbReference>
<reference evidence="1 2" key="1">
    <citation type="submission" date="2023-07" db="EMBL/GenBank/DDBJ databases">
        <title>Genomic Encyclopedia of Type Strains, Phase IV (KMG-IV): sequencing the most valuable type-strain genomes for metagenomic binning, comparative biology and taxonomic classification.</title>
        <authorList>
            <person name="Goeker M."/>
        </authorList>
    </citation>
    <scope>NUCLEOTIDE SEQUENCE [LARGE SCALE GENOMIC DNA]</scope>
    <source>
        <strain evidence="1 2">DSM 9768</strain>
    </source>
</reference>
<dbReference type="GO" id="GO:0016787">
    <property type="term" value="F:hydrolase activity"/>
    <property type="evidence" value="ECO:0007669"/>
    <property type="project" value="UniProtKB-KW"/>
</dbReference>
<evidence type="ECO:0000313" key="2">
    <source>
        <dbReference type="Proteomes" id="UP001230005"/>
    </source>
</evidence>
<keyword evidence="2" id="KW-1185">Reference proteome</keyword>
<dbReference type="EMBL" id="JAUSUG010000033">
    <property type="protein sequence ID" value="MDQ0257718.1"/>
    <property type="molecule type" value="Genomic_DNA"/>
</dbReference>
<comment type="caution">
    <text evidence="1">The sequence shown here is derived from an EMBL/GenBank/DDBJ whole genome shotgun (WGS) entry which is preliminary data.</text>
</comment>
<dbReference type="RefSeq" id="WP_307331890.1">
    <property type="nucleotide sequence ID" value="NZ_JAUSUG010000033.1"/>
</dbReference>
<protein>
    <submittedName>
        <fullName evidence="1">Metal-dependent hydrolase</fullName>
    </submittedName>
</protein>
<accession>A0ABU0A2J6</accession>
<gene>
    <name evidence="1" type="ORF">J2S74_005180</name>
</gene>
<keyword evidence="1" id="KW-0378">Hydrolase</keyword>
<proteinExistence type="predicted"/>